<keyword evidence="2" id="KW-1185">Reference proteome</keyword>
<proteinExistence type="predicted"/>
<dbReference type="EMBL" id="JAPFFF010000005">
    <property type="protein sequence ID" value="KAK8889760.1"/>
    <property type="molecule type" value="Genomic_DNA"/>
</dbReference>
<reference evidence="1 2" key="1">
    <citation type="submission" date="2024-04" db="EMBL/GenBank/DDBJ databases">
        <title>Tritrichomonas musculus Genome.</title>
        <authorList>
            <person name="Alves-Ferreira E."/>
            <person name="Grigg M."/>
            <person name="Lorenzi H."/>
            <person name="Galac M."/>
        </authorList>
    </citation>
    <scope>NUCLEOTIDE SEQUENCE [LARGE SCALE GENOMIC DNA]</scope>
    <source>
        <strain evidence="1 2">EAF2021</strain>
    </source>
</reference>
<evidence type="ECO:0000313" key="2">
    <source>
        <dbReference type="Proteomes" id="UP001470230"/>
    </source>
</evidence>
<dbReference type="InterPro" id="IPR027417">
    <property type="entry name" value="P-loop_NTPase"/>
</dbReference>
<gene>
    <name evidence="1" type="ORF">M9Y10_034514</name>
</gene>
<dbReference type="SUPFAM" id="SSF52540">
    <property type="entry name" value="P-loop containing nucleoside triphosphate hydrolases"/>
    <property type="match status" value="1"/>
</dbReference>
<dbReference type="Gene3D" id="3.40.50.300">
    <property type="entry name" value="P-loop containing nucleotide triphosphate hydrolases"/>
    <property type="match status" value="1"/>
</dbReference>
<dbReference type="Proteomes" id="UP001470230">
    <property type="component" value="Unassembled WGS sequence"/>
</dbReference>
<comment type="caution">
    <text evidence="1">The sequence shown here is derived from an EMBL/GenBank/DDBJ whole genome shotgun (WGS) entry which is preliminary data.</text>
</comment>
<protein>
    <submittedName>
        <fullName evidence="1">Uncharacterized protein</fullName>
    </submittedName>
</protein>
<evidence type="ECO:0000313" key="1">
    <source>
        <dbReference type="EMBL" id="KAK8889760.1"/>
    </source>
</evidence>
<sequence>MELRNSESACSIQVLRCSSQDNSQQFSFRDPSTLKWANGDKGEENLLSEQEKRNRRGFGLRGDQDALGFGEDGDSAYGDLKRHHKKRRVRRRNSNGEYEYEYVYDESYEEYDEEIRNLTMEELQSSLFQGSPELLEKYLKRLQEMTALEKEQLSRWLNAVKNLILSQEQLDNLSFMDDMIKHADLLLEKLKTPLSALNFAIVGPRYSGKTTFLAVFLTRIAELLVTTNQWKRTFICYLDFRAISEKTSNLNDFYQQIVDITFTQLEKQVPEIKAYTQKTKKFFKDLSTGTVAPSYPKRIAIDKEFPAADIKFTRLAQNIFTAFKDETNLSKIVDLILSFPQQVGTIFTLPNVQYIIDHFENCNIPIQPSEQSSPKKKQATPASQGIIVSRLKQILIGKSFVICCRNEPSFLKILREIKGSSPEIKTKVIISNISDIEIAPDKKDESKRELHVSYKDGHSHIVLTRDKCQGCIAFLAKWNHLMKLAKSVEEEIALISKFTIQTQKQPIKSQADIILFDFVKSFLSQIISIKDLPNSEIRDVAVIDKHGK</sequence>
<name>A0ABR2KIC0_9EUKA</name>
<organism evidence="1 2">
    <name type="scientific">Tritrichomonas musculus</name>
    <dbReference type="NCBI Taxonomy" id="1915356"/>
    <lineage>
        <taxon>Eukaryota</taxon>
        <taxon>Metamonada</taxon>
        <taxon>Parabasalia</taxon>
        <taxon>Tritrichomonadida</taxon>
        <taxon>Tritrichomonadidae</taxon>
        <taxon>Tritrichomonas</taxon>
    </lineage>
</organism>
<accession>A0ABR2KIC0</accession>